<accession>A0A0R3RSH0</accession>
<evidence type="ECO:0000313" key="2">
    <source>
        <dbReference type="Proteomes" id="UP000050640"/>
    </source>
</evidence>
<dbReference type="Proteomes" id="UP000050640">
    <property type="component" value="Unplaced"/>
</dbReference>
<sequence length="216" mass="24912">MQNTKFINPLITFVLFLLVLFLRCRVQCELIRQCTCDEIQNCRKQLLNFVKPCADKCQRYAHKAKANYAMLKNCVLQNEQKILRTISCTENIFYNACAARPGQFVQKTYIESLEIAGLTEIKRMLGRYERSLQPLITIGRRFLRCAGDCINRSSKYCYDRLECGLDLPDTSVMVQRAKQCAISSGFNRETVQQMCYCATSAGIRDLRDVCPRLQIT</sequence>
<dbReference type="AlphaFoldDB" id="A0A0R3RSH0"/>
<keyword evidence="2" id="KW-1185">Reference proteome</keyword>
<proteinExistence type="predicted"/>
<dbReference type="PANTHER" id="PTHR34401">
    <property type="entry name" value="PROTEIN CBG12388-RELATED"/>
    <property type="match status" value="1"/>
</dbReference>
<dbReference type="WBParaSite" id="EEL_0000477301-mRNA-1">
    <property type="protein sequence ID" value="EEL_0000477301-mRNA-1"/>
    <property type="gene ID" value="EEL_0000477301"/>
</dbReference>
<dbReference type="STRING" id="1147741.A0A0R3RSH0"/>
<evidence type="ECO:0000256" key="1">
    <source>
        <dbReference type="SAM" id="SignalP"/>
    </source>
</evidence>
<protein>
    <submittedName>
        <fullName evidence="3">CPG4 domain-containing protein</fullName>
    </submittedName>
</protein>
<evidence type="ECO:0000313" key="3">
    <source>
        <dbReference type="WBParaSite" id="EEL_0000477301-mRNA-1"/>
    </source>
</evidence>
<name>A0A0R3RSH0_9BILA</name>
<keyword evidence="1" id="KW-0732">Signal</keyword>
<dbReference type="PANTHER" id="PTHR34401:SF3">
    <property type="entry name" value="DB DOMAIN-CONTAINING PROTEIN"/>
    <property type="match status" value="1"/>
</dbReference>
<organism evidence="2 3">
    <name type="scientific">Elaeophora elaphi</name>
    <dbReference type="NCBI Taxonomy" id="1147741"/>
    <lineage>
        <taxon>Eukaryota</taxon>
        <taxon>Metazoa</taxon>
        <taxon>Ecdysozoa</taxon>
        <taxon>Nematoda</taxon>
        <taxon>Chromadorea</taxon>
        <taxon>Rhabditida</taxon>
        <taxon>Spirurina</taxon>
        <taxon>Spiruromorpha</taxon>
        <taxon>Filarioidea</taxon>
        <taxon>Onchocercidae</taxon>
        <taxon>Elaeophora</taxon>
    </lineage>
</organism>
<feature type="signal peptide" evidence="1">
    <location>
        <begin position="1"/>
        <end position="28"/>
    </location>
</feature>
<reference evidence="3" key="1">
    <citation type="submission" date="2017-02" db="UniProtKB">
        <authorList>
            <consortium name="WormBaseParasite"/>
        </authorList>
    </citation>
    <scope>IDENTIFICATION</scope>
</reference>
<feature type="chain" id="PRO_5006447759" evidence="1">
    <location>
        <begin position="29"/>
        <end position="216"/>
    </location>
</feature>